<organism evidence="1 2">
    <name type="scientific">Brassica carinata</name>
    <name type="common">Ethiopian mustard</name>
    <name type="synonym">Abyssinian cabbage</name>
    <dbReference type="NCBI Taxonomy" id="52824"/>
    <lineage>
        <taxon>Eukaryota</taxon>
        <taxon>Viridiplantae</taxon>
        <taxon>Streptophyta</taxon>
        <taxon>Embryophyta</taxon>
        <taxon>Tracheophyta</taxon>
        <taxon>Spermatophyta</taxon>
        <taxon>Magnoliopsida</taxon>
        <taxon>eudicotyledons</taxon>
        <taxon>Gunneridae</taxon>
        <taxon>Pentapetalae</taxon>
        <taxon>rosids</taxon>
        <taxon>malvids</taxon>
        <taxon>Brassicales</taxon>
        <taxon>Brassicaceae</taxon>
        <taxon>Brassiceae</taxon>
        <taxon>Brassica</taxon>
    </lineage>
</organism>
<dbReference type="Proteomes" id="UP000886595">
    <property type="component" value="Unassembled WGS sequence"/>
</dbReference>
<sequence length="83" mass="9122">MEDRFLRDRRFVRYVYGEVFDAPGNNLGQIPRVPGPFMYGSRVAVLHGAKIVFIGGYSVVEGSSIDGTGISSSADVYEFDPES</sequence>
<dbReference type="AlphaFoldDB" id="A0A8X7RQW1"/>
<comment type="caution">
    <text evidence="1">The sequence shown here is derived from an EMBL/GenBank/DDBJ whole genome shotgun (WGS) entry which is preliminary data.</text>
</comment>
<dbReference type="OrthoDB" id="45365at2759"/>
<evidence type="ECO:0000313" key="1">
    <source>
        <dbReference type="EMBL" id="KAG2292432.1"/>
    </source>
</evidence>
<dbReference type="EMBL" id="JAAMPC010000009">
    <property type="protein sequence ID" value="KAG2292432.1"/>
    <property type="molecule type" value="Genomic_DNA"/>
</dbReference>
<name>A0A8X7RQW1_BRACI</name>
<accession>A0A8X7RQW1</accession>
<reference evidence="1 2" key="1">
    <citation type="submission" date="2020-02" db="EMBL/GenBank/DDBJ databases">
        <authorList>
            <person name="Ma Q."/>
            <person name="Huang Y."/>
            <person name="Song X."/>
            <person name="Pei D."/>
        </authorList>
    </citation>
    <scope>NUCLEOTIDE SEQUENCE [LARGE SCALE GENOMIC DNA]</scope>
    <source>
        <strain evidence="1">Sxm20200214</strain>
        <tissue evidence="1">Leaf</tissue>
    </source>
</reference>
<keyword evidence="2" id="KW-1185">Reference proteome</keyword>
<gene>
    <name evidence="1" type="ORF">Bca52824_039101</name>
</gene>
<protein>
    <submittedName>
        <fullName evidence="1">Uncharacterized protein</fullName>
    </submittedName>
</protein>
<evidence type="ECO:0000313" key="2">
    <source>
        <dbReference type="Proteomes" id="UP000886595"/>
    </source>
</evidence>
<proteinExistence type="predicted"/>